<feature type="compositionally biased region" description="Basic and acidic residues" evidence="1">
    <location>
        <begin position="177"/>
        <end position="201"/>
    </location>
</feature>
<evidence type="ECO:0000313" key="3">
    <source>
        <dbReference type="Proteomes" id="UP001589716"/>
    </source>
</evidence>
<comment type="caution">
    <text evidence="2">The sequence shown here is derived from an EMBL/GenBank/DDBJ whole genome shotgun (WGS) entry which is preliminary data.</text>
</comment>
<name>A0ABV5QLY4_9ACTN</name>
<sequence length="201" mass="21854">MSGNDPDLQASDDALAQIAKGIDKAHGELKDLSLGQSAVTGRGFSRLALTGVQLGHPGLTEQLQTFCERWGWGVRGLMQKANGFTTALGLSAGAFGEQERYVKDTFKIVMNAGNGNPHLSEDEVTQKSWAEIERQSPFDGADWSAESFSQAQGSVEQTWRDTAYDVRDGILGPQAEARMRARLEPTEEADGRAQEPNRGDR</sequence>
<organism evidence="2 3">
    <name type="scientific">Streptomyces roseoviridis</name>
    <dbReference type="NCBI Taxonomy" id="67361"/>
    <lineage>
        <taxon>Bacteria</taxon>
        <taxon>Bacillati</taxon>
        <taxon>Actinomycetota</taxon>
        <taxon>Actinomycetes</taxon>
        <taxon>Kitasatosporales</taxon>
        <taxon>Streptomycetaceae</taxon>
        <taxon>Streptomyces</taxon>
    </lineage>
</organism>
<gene>
    <name evidence="2" type="ORF">ACFFTP_09270</name>
</gene>
<dbReference type="RefSeq" id="WP_345486984.1">
    <property type="nucleotide sequence ID" value="NZ_BAAAWU010000001.1"/>
</dbReference>
<evidence type="ECO:0000313" key="2">
    <source>
        <dbReference type="EMBL" id="MFB9554379.1"/>
    </source>
</evidence>
<reference evidence="2 3" key="1">
    <citation type="submission" date="2024-09" db="EMBL/GenBank/DDBJ databases">
        <authorList>
            <person name="Sun Q."/>
            <person name="Mori K."/>
        </authorList>
    </citation>
    <scope>NUCLEOTIDE SEQUENCE [LARGE SCALE GENOMIC DNA]</scope>
    <source>
        <strain evidence="2 3">JCM 4414</strain>
    </source>
</reference>
<dbReference type="Proteomes" id="UP001589716">
    <property type="component" value="Unassembled WGS sequence"/>
</dbReference>
<feature type="region of interest" description="Disordered" evidence="1">
    <location>
        <begin position="140"/>
        <end position="159"/>
    </location>
</feature>
<feature type="region of interest" description="Disordered" evidence="1">
    <location>
        <begin position="175"/>
        <end position="201"/>
    </location>
</feature>
<keyword evidence="3" id="KW-1185">Reference proteome</keyword>
<accession>A0ABV5QLY4</accession>
<feature type="compositionally biased region" description="Polar residues" evidence="1">
    <location>
        <begin position="146"/>
        <end position="157"/>
    </location>
</feature>
<evidence type="ECO:0000256" key="1">
    <source>
        <dbReference type="SAM" id="MobiDB-lite"/>
    </source>
</evidence>
<dbReference type="EMBL" id="JBHMCT010000007">
    <property type="protein sequence ID" value="MFB9554379.1"/>
    <property type="molecule type" value="Genomic_DNA"/>
</dbReference>
<protein>
    <submittedName>
        <fullName evidence="2">Uncharacterized protein</fullName>
    </submittedName>
</protein>
<proteinExistence type="predicted"/>